<sequence length="90" mass="10268" precursor="true">MGARIDRKTSWWCPVLLGLGFSTVHDANQVSLESVLPELTDRDRVVRFPELEFRLKPHSSYSRESKIPVDPEGWFVNPKKIGSTARDGEK</sequence>
<dbReference type="AlphaFoldDB" id="A0A5C5ZBN2"/>
<reference evidence="1 2" key="1">
    <citation type="submission" date="2019-02" db="EMBL/GenBank/DDBJ databases">
        <title>Deep-cultivation of Planctomycetes and their phenomic and genomic characterization uncovers novel biology.</title>
        <authorList>
            <person name="Wiegand S."/>
            <person name="Jogler M."/>
            <person name="Boedeker C."/>
            <person name="Pinto D."/>
            <person name="Vollmers J."/>
            <person name="Rivas-Marin E."/>
            <person name="Kohn T."/>
            <person name="Peeters S.H."/>
            <person name="Heuer A."/>
            <person name="Rast P."/>
            <person name="Oberbeckmann S."/>
            <person name="Bunk B."/>
            <person name="Jeske O."/>
            <person name="Meyerdierks A."/>
            <person name="Storesund J.E."/>
            <person name="Kallscheuer N."/>
            <person name="Luecker S."/>
            <person name="Lage O.M."/>
            <person name="Pohl T."/>
            <person name="Merkel B.J."/>
            <person name="Hornburger P."/>
            <person name="Mueller R.-W."/>
            <person name="Bruemmer F."/>
            <person name="Labrenz M."/>
            <person name="Spormann A.M."/>
            <person name="Op Den Camp H."/>
            <person name="Overmann J."/>
            <person name="Amann R."/>
            <person name="Jetten M.S.M."/>
            <person name="Mascher T."/>
            <person name="Medema M.H."/>
            <person name="Devos D.P."/>
            <person name="Kaster A.-K."/>
            <person name="Ovreas L."/>
            <person name="Rohde M."/>
            <person name="Galperin M.Y."/>
            <person name="Jogler C."/>
        </authorList>
    </citation>
    <scope>NUCLEOTIDE SEQUENCE [LARGE SCALE GENOMIC DNA]</scope>
    <source>
        <strain evidence="1 2">CA13</strain>
    </source>
</reference>
<proteinExistence type="predicted"/>
<evidence type="ECO:0000313" key="2">
    <source>
        <dbReference type="Proteomes" id="UP000315010"/>
    </source>
</evidence>
<dbReference type="EMBL" id="SJPJ01000001">
    <property type="protein sequence ID" value="TWT84724.1"/>
    <property type="molecule type" value="Genomic_DNA"/>
</dbReference>
<gene>
    <name evidence="1" type="ORF">CA13_62040</name>
</gene>
<organism evidence="1 2">
    <name type="scientific">Novipirellula herctigrandis</name>
    <dbReference type="NCBI Taxonomy" id="2527986"/>
    <lineage>
        <taxon>Bacteria</taxon>
        <taxon>Pseudomonadati</taxon>
        <taxon>Planctomycetota</taxon>
        <taxon>Planctomycetia</taxon>
        <taxon>Pirellulales</taxon>
        <taxon>Pirellulaceae</taxon>
        <taxon>Novipirellula</taxon>
    </lineage>
</organism>
<dbReference type="Proteomes" id="UP000315010">
    <property type="component" value="Unassembled WGS sequence"/>
</dbReference>
<protein>
    <submittedName>
        <fullName evidence="1">Uncharacterized protein</fullName>
    </submittedName>
</protein>
<comment type="caution">
    <text evidence="1">The sequence shown here is derived from an EMBL/GenBank/DDBJ whole genome shotgun (WGS) entry which is preliminary data.</text>
</comment>
<dbReference type="RefSeq" id="WP_146402558.1">
    <property type="nucleotide sequence ID" value="NZ_SJPJ01000001.1"/>
</dbReference>
<keyword evidence="2" id="KW-1185">Reference proteome</keyword>
<evidence type="ECO:0000313" key="1">
    <source>
        <dbReference type="EMBL" id="TWT84724.1"/>
    </source>
</evidence>
<accession>A0A5C5ZBN2</accession>
<name>A0A5C5ZBN2_9BACT</name>